<dbReference type="PANTHER" id="PTHR21666">
    <property type="entry name" value="PEPTIDASE-RELATED"/>
    <property type="match status" value="1"/>
</dbReference>
<dbReference type="SUPFAM" id="SSF51261">
    <property type="entry name" value="Duplicated hybrid motif"/>
    <property type="match status" value="1"/>
</dbReference>
<dbReference type="EMBL" id="CP001778">
    <property type="protein sequence ID" value="ADD44350.1"/>
    <property type="molecule type" value="Genomic_DNA"/>
</dbReference>
<dbReference type="KEGG" id="sna:Snas_4707"/>
<dbReference type="STRING" id="446470.Snas_4707"/>
<name>D3Q7K8_STANL</name>
<evidence type="ECO:0000256" key="1">
    <source>
        <dbReference type="SAM" id="SignalP"/>
    </source>
</evidence>
<accession>D3Q7K8</accession>
<dbReference type="InterPro" id="IPR011055">
    <property type="entry name" value="Dup_hybrid_motif"/>
</dbReference>
<dbReference type="CDD" id="cd12797">
    <property type="entry name" value="M23_peptidase"/>
    <property type="match status" value="1"/>
</dbReference>
<keyword evidence="1" id="KW-0732">Signal</keyword>
<dbReference type="PANTHER" id="PTHR21666:SF270">
    <property type="entry name" value="MUREIN HYDROLASE ACTIVATOR ENVC"/>
    <property type="match status" value="1"/>
</dbReference>
<dbReference type="eggNOG" id="COG0739">
    <property type="taxonomic scope" value="Bacteria"/>
</dbReference>
<proteinExistence type="predicted"/>
<organism evidence="3 4">
    <name type="scientific">Stackebrandtia nassauensis (strain DSM 44728 / CIP 108903 / NRRL B-16338 / NBRC 102104 / LLR-40K-21)</name>
    <dbReference type="NCBI Taxonomy" id="446470"/>
    <lineage>
        <taxon>Bacteria</taxon>
        <taxon>Bacillati</taxon>
        <taxon>Actinomycetota</taxon>
        <taxon>Actinomycetes</taxon>
        <taxon>Glycomycetales</taxon>
        <taxon>Glycomycetaceae</taxon>
        <taxon>Stackebrandtia</taxon>
    </lineage>
</organism>
<evidence type="ECO:0000313" key="3">
    <source>
        <dbReference type="EMBL" id="ADD44350.1"/>
    </source>
</evidence>
<gene>
    <name evidence="3" type="ordered locus">Snas_4707</name>
</gene>
<dbReference type="AlphaFoldDB" id="D3Q7K8"/>
<reference evidence="3 4" key="1">
    <citation type="journal article" date="2009" name="Stand. Genomic Sci.">
        <title>Complete genome sequence of Stackebrandtia nassauensis type strain (LLR-40K-21).</title>
        <authorList>
            <person name="Munk C."/>
            <person name="Lapidus A."/>
            <person name="Copeland A."/>
            <person name="Jando M."/>
            <person name="Mayilraj S."/>
            <person name="Glavina Del Rio T."/>
            <person name="Nolan M."/>
            <person name="Chen F."/>
            <person name="Lucas S."/>
            <person name="Tice H."/>
            <person name="Cheng J.F."/>
            <person name="Han C."/>
            <person name="Detter J.C."/>
            <person name="Bruce D."/>
            <person name="Goodwin L."/>
            <person name="Chain P."/>
            <person name="Pitluck S."/>
            <person name="Goker M."/>
            <person name="Ovchinikova G."/>
            <person name="Pati A."/>
            <person name="Ivanova N."/>
            <person name="Mavromatis K."/>
            <person name="Chen A."/>
            <person name="Palaniappan K."/>
            <person name="Land M."/>
            <person name="Hauser L."/>
            <person name="Chang Y.J."/>
            <person name="Jeffries C.D."/>
            <person name="Bristow J."/>
            <person name="Eisen J.A."/>
            <person name="Markowitz V."/>
            <person name="Hugenholtz P."/>
            <person name="Kyrpides N.C."/>
            <person name="Klenk H.P."/>
        </authorList>
    </citation>
    <scope>NUCLEOTIDE SEQUENCE [LARGE SCALE GENOMIC DNA]</scope>
    <source>
        <strain evidence="4">DSM 44728 / CIP 108903 / NRRL B-16338 / NBRC 102104 / LLR-40K-21</strain>
    </source>
</reference>
<feature type="domain" description="M23ase beta-sheet core" evidence="2">
    <location>
        <begin position="67"/>
        <end position="163"/>
    </location>
</feature>
<evidence type="ECO:0000259" key="2">
    <source>
        <dbReference type="Pfam" id="PF01551"/>
    </source>
</evidence>
<feature type="chain" id="PRO_5003048719" evidence="1">
    <location>
        <begin position="30"/>
        <end position="294"/>
    </location>
</feature>
<sequence>MWKKRIALAAAAMLTAAIASVLAAPSAQADPSVNAMPNFQLPFPCGQTWNGDNDNSSAHRAWEIDFNRGSSASADLKDTVVAAAAGTIETAAHQGSANGYGNLVKIRHDSTGYYTYYAHLNNLAVKAGEYVSQGQVIGTLGNTSKPGNAISPHLHYEVRVDGSYPGNIRKAVFNGATFGYPNANVTSRNCANTYDPADLCGSGYYQIDSARLGGKGTVDLAWNGSANCVVTRKFTSLGTATATSAYLEPQGATRATDSGNFTHYAGPVRATSPSCVRWGGAVEGTAYNSPSEHC</sequence>
<dbReference type="Pfam" id="PF01551">
    <property type="entry name" value="Peptidase_M23"/>
    <property type="match status" value="1"/>
</dbReference>
<dbReference type="RefSeq" id="WP_013019921.1">
    <property type="nucleotide sequence ID" value="NC_013947.1"/>
</dbReference>
<dbReference type="InterPro" id="IPR016047">
    <property type="entry name" value="M23ase_b-sheet_dom"/>
</dbReference>
<dbReference type="Gene3D" id="2.70.70.10">
    <property type="entry name" value="Glucose Permease (Domain IIA)"/>
    <property type="match status" value="1"/>
</dbReference>
<protein>
    <submittedName>
        <fullName evidence="3">Peptidase M23</fullName>
    </submittedName>
</protein>
<dbReference type="GO" id="GO:0004222">
    <property type="term" value="F:metalloendopeptidase activity"/>
    <property type="evidence" value="ECO:0007669"/>
    <property type="project" value="TreeGrafter"/>
</dbReference>
<dbReference type="HOGENOM" id="CLU_915009_0_0_11"/>
<feature type="signal peptide" evidence="1">
    <location>
        <begin position="1"/>
        <end position="29"/>
    </location>
</feature>
<evidence type="ECO:0000313" key="4">
    <source>
        <dbReference type="Proteomes" id="UP000000844"/>
    </source>
</evidence>
<dbReference type="InterPro" id="IPR050570">
    <property type="entry name" value="Cell_wall_metabolism_enzyme"/>
</dbReference>
<dbReference type="Proteomes" id="UP000000844">
    <property type="component" value="Chromosome"/>
</dbReference>
<keyword evidence="4" id="KW-1185">Reference proteome</keyword>